<feature type="region of interest" description="Disordered" evidence="1">
    <location>
        <begin position="65"/>
        <end position="84"/>
    </location>
</feature>
<dbReference type="EMBL" id="JAIWYP010000011">
    <property type="protein sequence ID" value="KAH3742007.1"/>
    <property type="molecule type" value="Genomic_DNA"/>
</dbReference>
<reference evidence="2" key="1">
    <citation type="journal article" date="2019" name="bioRxiv">
        <title>The Genome of the Zebra Mussel, Dreissena polymorpha: A Resource for Invasive Species Research.</title>
        <authorList>
            <person name="McCartney M.A."/>
            <person name="Auch B."/>
            <person name="Kono T."/>
            <person name="Mallez S."/>
            <person name="Zhang Y."/>
            <person name="Obille A."/>
            <person name="Becker A."/>
            <person name="Abrahante J.E."/>
            <person name="Garbe J."/>
            <person name="Badalamenti J.P."/>
            <person name="Herman A."/>
            <person name="Mangelson H."/>
            <person name="Liachko I."/>
            <person name="Sullivan S."/>
            <person name="Sone E.D."/>
            <person name="Koren S."/>
            <person name="Silverstein K.A.T."/>
            <person name="Beckman K.B."/>
            <person name="Gohl D.M."/>
        </authorList>
    </citation>
    <scope>NUCLEOTIDE SEQUENCE</scope>
    <source>
        <strain evidence="2">Duluth1</strain>
        <tissue evidence="2">Whole animal</tissue>
    </source>
</reference>
<protein>
    <submittedName>
        <fullName evidence="2">Uncharacterized protein</fullName>
    </submittedName>
</protein>
<accession>A0A9D4DB87</accession>
<evidence type="ECO:0000313" key="3">
    <source>
        <dbReference type="Proteomes" id="UP000828390"/>
    </source>
</evidence>
<gene>
    <name evidence="2" type="ORF">DPMN_048737</name>
</gene>
<proteinExistence type="predicted"/>
<sequence length="84" mass="9421">MLMKNNIPAQDIRPDTNQQAKIQGVNITVDRYALTIYNLYCPKDKDSACSTSKTFPPRTACLLETSTATQPVGSKKRQTEEENK</sequence>
<dbReference type="AlphaFoldDB" id="A0A9D4DB87"/>
<evidence type="ECO:0000256" key="1">
    <source>
        <dbReference type="SAM" id="MobiDB-lite"/>
    </source>
</evidence>
<dbReference type="Proteomes" id="UP000828390">
    <property type="component" value="Unassembled WGS sequence"/>
</dbReference>
<keyword evidence="3" id="KW-1185">Reference proteome</keyword>
<reference evidence="2" key="2">
    <citation type="submission" date="2020-11" db="EMBL/GenBank/DDBJ databases">
        <authorList>
            <person name="McCartney M.A."/>
            <person name="Auch B."/>
            <person name="Kono T."/>
            <person name="Mallez S."/>
            <person name="Becker A."/>
            <person name="Gohl D.M."/>
            <person name="Silverstein K.A.T."/>
            <person name="Koren S."/>
            <person name="Bechman K.B."/>
            <person name="Herman A."/>
            <person name="Abrahante J.E."/>
            <person name="Garbe J."/>
        </authorList>
    </citation>
    <scope>NUCLEOTIDE SEQUENCE</scope>
    <source>
        <strain evidence="2">Duluth1</strain>
        <tissue evidence="2">Whole animal</tissue>
    </source>
</reference>
<name>A0A9D4DB87_DREPO</name>
<evidence type="ECO:0000313" key="2">
    <source>
        <dbReference type="EMBL" id="KAH3742007.1"/>
    </source>
</evidence>
<organism evidence="2 3">
    <name type="scientific">Dreissena polymorpha</name>
    <name type="common">Zebra mussel</name>
    <name type="synonym">Mytilus polymorpha</name>
    <dbReference type="NCBI Taxonomy" id="45954"/>
    <lineage>
        <taxon>Eukaryota</taxon>
        <taxon>Metazoa</taxon>
        <taxon>Spiralia</taxon>
        <taxon>Lophotrochozoa</taxon>
        <taxon>Mollusca</taxon>
        <taxon>Bivalvia</taxon>
        <taxon>Autobranchia</taxon>
        <taxon>Heteroconchia</taxon>
        <taxon>Euheterodonta</taxon>
        <taxon>Imparidentia</taxon>
        <taxon>Neoheterodontei</taxon>
        <taxon>Myida</taxon>
        <taxon>Dreissenoidea</taxon>
        <taxon>Dreissenidae</taxon>
        <taxon>Dreissena</taxon>
    </lineage>
</organism>
<comment type="caution">
    <text evidence="2">The sequence shown here is derived from an EMBL/GenBank/DDBJ whole genome shotgun (WGS) entry which is preliminary data.</text>
</comment>